<protein>
    <recommendedName>
        <fullName evidence="4">histidine kinase</fullName>
        <ecNumber evidence="4">2.7.13.3</ecNumber>
    </recommendedName>
</protein>
<gene>
    <name evidence="12" type="ORF">MM236_04900</name>
</gene>
<feature type="transmembrane region" description="Helical" evidence="10">
    <location>
        <begin position="164"/>
        <end position="181"/>
    </location>
</feature>
<organism evidence="12 13">
    <name type="scientific">Belliella calami</name>
    <dbReference type="NCBI Taxonomy" id="2923436"/>
    <lineage>
        <taxon>Bacteria</taxon>
        <taxon>Pseudomonadati</taxon>
        <taxon>Bacteroidota</taxon>
        <taxon>Cytophagia</taxon>
        <taxon>Cytophagales</taxon>
        <taxon>Cyclobacteriaceae</taxon>
        <taxon>Belliella</taxon>
    </lineage>
</organism>
<evidence type="ECO:0000256" key="1">
    <source>
        <dbReference type="ARBA" id="ARBA00000085"/>
    </source>
</evidence>
<name>A0ABS9UL10_9BACT</name>
<dbReference type="CDD" id="cd00082">
    <property type="entry name" value="HisKA"/>
    <property type="match status" value="1"/>
</dbReference>
<dbReference type="CDD" id="cd10322">
    <property type="entry name" value="SLC5sbd"/>
    <property type="match status" value="1"/>
</dbReference>
<dbReference type="InterPro" id="IPR003594">
    <property type="entry name" value="HATPase_dom"/>
</dbReference>
<dbReference type="Gene3D" id="3.30.565.10">
    <property type="entry name" value="Histidine kinase-like ATPase, C-terminal domain"/>
    <property type="match status" value="1"/>
</dbReference>
<comment type="similarity">
    <text evidence="3">Belongs to the sodium:solute symporter (SSF) (TC 2.A.21) family.</text>
</comment>
<dbReference type="SMART" id="SM00387">
    <property type="entry name" value="HATPase_c"/>
    <property type="match status" value="1"/>
</dbReference>
<dbReference type="SMART" id="SM00388">
    <property type="entry name" value="HisKA"/>
    <property type="match status" value="1"/>
</dbReference>
<reference evidence="12" key="1">
    <citation type="submission" date="2022-03" db="EMBL/GenBank/DDBJ databases">
        <title>De novo assembled genomes of Belliella spp. (Cyclobacteriaceae) strains.</title>
        <authorList>
            <person name="Szabo A."/>
            <person name="Korponai K."/>
            <person name="Felfoldi T."/>
        </authorList>
    </citation>
    <scope>NUCLEOTIDE SEQUENCE</scope>
    <source>
        <strain evidence="12">DSM 107340</strain>
    </source>
</reference>
<dbReference type="Gene3D" id="1.10.287.130">
    <property type="match status" value="1"/>
</dbReference>
<dbReference type="Pfam" id="PF02518">
    <property type="entry name" value="HATPase_c"/>
    <property type="match status" value="1"/>
</dbReference>
<keyword evidence="13" id="KW-1185">Reference proteome</keyword>
<feature type="transmembrane region" description="Helical" evidence="10">
    <location>
        <begin position="202"/>
        <end position="220"/>
    </location>
</feature>
<evidence type="ECO:0000256" key="10">
    <source>
        <dbReference type="SAM" id="Phobius"/>
    </source>
</evidence>
<comment type="catalytic activity">
    <reaction evidence="1">
        <text>ATP + protein L-histidine = ADP + protein N-phospho-L-histidine.</text>
        <dbReference type="EC" id="2.7.13.3"/>
    </reaction>
</comment>
<evidence type="ECO:0000256" key="7">
    <source>
        <dbReference type="ARBA" id="ARBA00022989"/>
    </source>
</evidence>
<dbReference type="InterPro" id="IPR036890">
    <property type="entry name" value="HATPase_C_sf"/>
</dbReference>
<proteinExistence type="inferred from homology"/>
<keyword evidence="5" id="KW-0597">Phosphoprotein</keyword>
<dbReference type="Gene3D" id="1.20.1730.10">
    <property type="entry name" value="Sodium/glucose cotransporter"/>
    <property type="match status" value="1"/>
</dbReference>
<dbReference type="InterPro" id="IPR004358">
    <property type="entry name" value="Sig_transdc_His_kin-like_C"/>
</dbReference>
<keyword evidence="7 10" id="KW-1133">Transmembrane helix</keyword>
<keyword evidence="8 10" id="KW-0472">Membrane</keyword>
<keyword evidence="12" id="KW-0808">Transferase</keyword>
<comment type="subcellular location">
    <subcellularLocation>
        <location evidence="2">Membrane</location>
        <topology evidence="2">Multi-pass membrane protein</topology>
    </subcellularLocation>
</comment>
<accession>A0ABS9UL10</accession>
<dbReference type="PANTHER" id="PTHR43547">
    <property type="entry name" value="TWO-COMPONENT HISTIDINE KINASE"/>
    <property type="match status" value="1"/>
</dbReference>
<feature type="transmembrane region" description="Helical" evidence="10">
    <location>
        <begin position="6"/>
        <end position="25"/>
    </location>
</feature>
<evidence type="ECO:0000259" key="11">
    <source>
        <dbReference type="PROSITE" id="PS50109"/>
    </source>
</evidence>
<feature type="transmembrane region" description="Helical" evidence="10">
    <location>
        <begin position="37"/>
        <end position="57"/>
    </location>
</feature>
<dbReference type="Proteomes" id="UP001165488">
    <property type="component" value="Unassembled WGS sequence"/>
</dbReference>
<feature type="transmembrane region" description="Helical" evidence="10">
    <location>
        <begin position="288"/>
        <end position="312"/>
    </location>
</feature>
<dbReference type="SUPFAM" id="SSF47384">
    <property type="entry name" value="Homodimeric domain of signal transducing histidine kinase"/>
    <property type="match status" value="1"/>
</dbReference>
<dbReference type="InterPro" id="IPR005467">
    <property type="entry name" value="His_kinase_dom"/>
</dbReference>
<dbReference type="InterPro" id="IPR003661">
    <property type="entry name" value="HisK_dim/P_dom"/>
</dbReference>
<evidence type="ECO:0000256" key="6">
    <source>
        <dbReference type="ARBA" id="ARBA00022692"/>
    </source>
</evidence>
<dbReference type="GO" id="GO:0016301">
    <property type="term" value="F:kinase activity"/>
    <property type="evidence" value="ECO:0007669"/>
    <property type="project" value="UniProtKB-KW"/>
</dbReference>
<keyword evidence="9" id="KW-0175">Coiled coil</keyword>
<dbReference type="EC" id="2.7.13.3" evidence="4"/>
<dbReference type="RefSeq" id="WP_241273829.1">
    <property type="nucleotide sequence ID" value="NZ_JAKZGS010000003.1"/>
</dbReference>
<evidence type="ECO:0000256" key="3">
    <source>
        <dbReference type="ARBA" id="ARBA00006434"/>
    </source>
</evidence>
<feature type="transmembrane region" description="Helical" evidence="10">
    <location>
        <begin position="418"/>
        <end position="439"/>
    </location>
</feature>
<feature type="transmembrane region" description="Helical" evidence="10">
    <location>
        <begin position="332"/>
        <end position="356"/>
    </location>
</feature>
<evidence type="ECO:0000313" key="13">
    <source>
        <dbReference type="Proteomes" id="UP001165488"/>
    </source>
</evidence>
<sequence>MFSNALIISFTFGYLALLFAIAWFSERSASNGRRLSNHPAIYALTLAVYCTAWTYYGSVGRAATNGLEFLTIYIGPSLIAPLWWIVMRKIIRISKVQRISSIADFISSRYGKNITLGGVVTIVCLLGILPYTSIQIKGIASSFQILQGSGVTETLANLPFYQDTAFYLALGLAFFTVLFGTRNIEATAQHEGMVMAVAFESIFKLIAFLIVGVFVTYFVFDGFTDIFSKAAAEGLNHLFVMQGENSASEWFWMSVLSMMAILFLPRQFQMGVIENTNERHVDTAMWLFPLYLLLINVFVLPIAFGGLVHFPIGNYEADTFVLAFPIAFDQKWLAILVYLGGFSAATGMIIVSTIALSTMVSNNLVMPLLLINDRFQKKYQHRLGLVLIWSRRVAIFLIILAAYLYYKQIAGQFSLVSIGLISFVGIAQFAPAIIGGIYWKKGARTGALVGILAGFSLWFFTLVVPTMVTADYISEKLLNEGLFGFGFLKPQALLGFADLSYISHGLFFSLTINTILYVVISLFSQQTSKEHNQAVIFVDIFRYSESLDTAIVWKGQAYVPDIRALLINFLGVSKTQDALQDFVKHTGKELDDNIFADSELVNYSELLLSGIIGSASARIIVASVVKEEEISMEEVLGILKETRELKSLNDQLEINSKELQIASEKLKSLNESLQINDMLKDEFISTVTHEMRTPITSIRAFSEILLDQDLPEADRAKFLEIIIQETKRMSRLIDQVLDLERFDSGRQELNLENSNVDSLILEVIDSMNHIFQEKGLHFEYNLINSTVLIPMDQDRIKQVLINLLSNASKFAKSNINLKAKKTENHLLISVWDDGKGIPEEEVPYIFDKFFQAKNQTSKKPLGSGLGLAISKKIVEYHHGTIEVRRILDRTCFEFTLPLVQSKMKIIN</sequence>
<comment type="caution">
    <text evidence="12">The sequence shown here is derived from an EMBL/GenBank/DDBJ whole genome shotgun (WGS) entry which is preliminary data.</text>
</comment>
<dbReference type="InterPro" id="IPR038377">
    <property type="entry name" value="Na/Glc_symporter_sf"/>
</dbReference>
<feature type="domain" description="Histidine kinase" evidence="11">
    <location>
        <begin position="686"/>
        <end position="900"/>
    </location>
</feature>
<feature type="transmembrane region" description="Helical" evidence="10">
    <location>
        <begin position="114"/>
        <end position="134"/>
    </location>
</feature>
<dbReference type="InterPro" id="IPR036097">
    <property type="entry name" value="HisK_dim/P_sf"/>
</dbReference>
<feature type="transmembrane region" description="Helical" evidence="10">
    <location>
        <begin position="69"/>
        <end position="86"/>
    </location>
</feature>
<evidence type="ECO:0000256" key="4">
    <source>
        <dbReference type="ARBA" id="ARBA00012438"/>
    </source>
</evidence>
<evidence type="ECO:0000256" key="8">
    <source>
        <dbReference type="ARBA" id="ARBA00023136"/>
    </source>
</evidence>
<dbReference type="PROSITE" id="PS50283">
    <property type="entry name" value="NA_SOLUT_SYMP_3"/>
    <property type="match status" value="1"/>
</dbReference>
<feature type="transmembrane region" description="Helical" evidence="10">
    <location>
        <begin position="250"/>
        <end position="268"/>
    </location>
</feature>
<evidence type="ECO:0000256" key="5">
    <source>
        <dbReference type="ARBA" id="ARBA00022553"/>
    </source>
</evidence>
<feature type="transmembrane region" description="Helical" evidence="10">
    <location>
        <begin position="446"/>
        <end position="468"/>
    </location>
</feature>
<dbReference type="PROSITE" id="PS50109">
    <property type="entry name" value="HIS_KIN"/>
    <property type="match status" value="1"/>
</dbReference>
<dbReference type="PANTHER" id="PTHR43547:SF2">
    <property type="entry name" value="HYBRID SIGNAL TRANSDUCTION HISTIDINE KINASE C"/>
    <property type="match status" value="1"/>
</dbReference>
<feature type="transmembrane region" description="Helical" evidence="10">
    <location>
        <begin position="501"/>
        <end position="523"/>
    </location>
</feature>
<dbReference type="SUPFAM" id="SSF55874">
    <property type="entry name" value="ATPase domain of HSP90 chaperone/DNA topoisomerase II/histidine kinase"/>
    <property type="match status" value="1"/>
</dbReference>
<feature type="transmembrane region" description="Helical" evidence="10">
    <location>
        <begin position="383"/>
        <end position="406"/>
    </location>
</feature>
<evidence type="ECO:0000313" key="12">
    <source>
        <dbReference type="EMBL" id="MCH7397312.1"/>
    </source>
</evidence>
<dbReference type="PRINTS" id="PR00344">
    <property type="entry name" value="BCTRLSENSOR"/>
</dbReference>
<keyword evidence="6 10" id="KW-0812">Transmembrane</keyword>
<evidence type="ECO:0000256" key="9">
    <source>
        <dbReference type="SAM" id="Coils"/>
    </source>
</evidence>
<keyword evidence="12" id="KW-0418">Kinase</keyword>
<dbReference type="InterPro" id="IPR001734">
    <property type="entry name" value="Na/solute_symporter"/>
</dbReference>
<dbReference type="Pfam" id="PF00512">
    <property type="entry name" value="HisKA"/>
    <property type="match status" value="1"/>
</dbReference>
<feature type="coiled-coil region" evidence="9">
    <location>
        <begin position="638"/>
        <end position="672"/>
    </location>
</feature>
<dbReference type="EMBL" id="JAKZGS010000003">
    <property type="protein sequence ID" value="MCH7397312.1"/>
    <property type="molecule type" value="Genomic_DNA"/>
</dbReference>
<evidence type="ECO:0000256" key="2">
    <source>
        <dbReference type="ARBA" id="ARBA00004141"/>
    </source>
</evidence>